<proteinExistence type="predicted"/>
<dbReference type="Proteomes" id="UP000540909">
    <property type="component" value="Unassembled WGS sequence"/>
</dbReference>
<evidence type="ECO:0000259" key="2">
    <source>
        <dbReference type="Pfam" id="PF03551"/>
    </source>
</evidence>
<feature type="coiled-coil region" evidence="1">
    <location>
        <begin position="121"/>
        <end position="148"/>
    </location>
</feature>
<dbReference type="AlphaFoldDB" id="A0A7W6R7W2"/>
<keyword evidence="1" id="KW-0175">Coiled coil</keyword>
<name>A0A7W6R7W2_9HYPH</name>
<evidence type="ECO:0000313" key="3">
    <source>
        <dbReference type="EMBL" id="MBB4238296.1"/>
    </source>
</evidence>
<feature type="domain" description="Transcription regulator PadR N-terminal" evidence="2">
    <location>
        <begin position="12"/>
        <end position="85"/>
    </location>
</feature>
<dbReference type="PANTHER" id="PTHR43252:SF6">
    <property type="entry name" value="NEGATIVE TRANSCRIPTION REGULATOR PADR"/>
    <property type="match status" value="1"/>
</dbReference>
<protein>
    <submittedName>
        <fullName evidence="3">DNA-binding PadR family transcriptional regulator</fullName>
    </submittedName>
</protein>
<dbReference type="Gene3D" id="1.10.10.10">
    <property type="entry name" value="Winged helix-like DNA-binding domain superfamily/Winged helix DNA-binding domain"/>
    <property type="match status" value="1"/>
</dbReference>
<dbReference type="InterPro" id="IPR036388">
    <property type="entry name" value="WH-like_DNA-bd_sf"/>
</dbReference>
<dbReference type="SUPFAM" id="SSF46785">
    <property type="entry name" value="Winged helix' DNA-binding domain"/>
    <property type="match status" value="1"/>
</dbReference>
<organism evidence="3 4">
    <name type="scientific">Rhizobium esperanzae</name>
    <dbReference type="NCBI Taxonomy" id="1967781"/>
    <lineage>
        <taxon>Bacteria</taxon>
        <taxon>Pseudomonadati</taxon>
        <taxon>Pseudomonadota</taxon>
        <taxon>Alphaproteobacteria</taxon>
        <taxon>Hyphomicrobiales</taxon>
        <taxon>Rhizobiaceae</taxon>
        <taxon>Rhizobium/Agrobacterium group</taxon>
        <taxon>Rhizobium</taxon>
    </lineage>
</organism>
<sequence>MAIKRSPIALAVLAMLMEEPLHPYRMQRLIKERGKAEVINVTQRASLYQTIQRLEREGLITAQKTVRDDKRPERTVYEISAKGREISLEWMRTILSTLTQEYPEFPAAISFLPLLTPDDVARQLKLRAKALEAELHRIDEVLQEAQVVPRLFLLEMEYLRALHAAELSWVNGIVGDLGAQRIAWTEEWLRQIAAKFSTDAKLDQE</sequence>
<dbReference type="Pfam" id="PF03551">
    <property type="entry name" value="PadR"/>
    <property type="match status" value="1"/>
</dbReference>
<reference evidence="3 4" key="1">
    <citation type="submission" date="2020-08" db="EMBL/GenBank/DDBJ databases">
        <title>Genomic Encyclopedia of Type Strains, Phase IV (KMG-V): Genome sequencing to study the core and pangenomes of soil and plant-associated prokaryotes.</title>
        <authorList>
            <person name="Whitman W."/>
        </authorList>
    </citation>
    <scope>NUCLEOTIDE SEQUENCE [LARGE SCALE GENOMIC DNA]</scope>
    <source>
        <strain evidence="3 4">SEMIA 4089</strain>
    </source>
</reference>
<dbReference type="PANTHER" id="PTHR43252">
    <property type="entry name" value="TRANSCRIPTIONAL REGULATOR YQJI"/>
    <property type="match status" value="1"/>
</dbReference>
<evidence type="ECO:0000313" key="4">
    <source>
        <dbReference type="Proteomes" id="UP000540909"/>
    </source>
</evidence>
<evidence type="ECO:0000256" key="1">
    <source>
        <dbReference type="SAM" id="Coils"/>
    </source>
</evidence>
<dbReference type="GO" id="GO:0003677">
    <property type="term" value="F:DNA binding"/>
    <property type="evidence" value="ECO:0007669"/>
    <property type="project" value="UniProtKB-KW"/>
</dbReference>
<dbReference type="InterPro" id="IPR036390">
    <property type="entry name" value="WH_DNA-bd_sf"/>
</dbReference>
<accession>A0A7W6R7W2</accession>
<comment type="caution">
    <text evidence="3">The sequence shown here is derived from an EMBL/GenBank/DDBJ whole genome shotgun (WGS) entry which is preliminary data.</text>
</comment>
<dbReference type="InterPro" id="IPR005149">
    <property type="entry name" value="Tscrpt_reg_PadR_N"/>
</dbReference>
<gene>
    <name evidence="3" type="ORF">GGD57_004908</name>
</gene>
<dbReference type="EMBL" id="JACIFY010000021">
    <property type="protein sequence ID" value="MBB4238296.1"/>
    <property type="molecule type" value="Genomic_DNA"/>
</dbReference>
<keyword evidence="3" id="KW-0238">DNA-binding</keyword>